<dbReference type="OrthoDB" id="5429770at2759"/>
<proteinExistence type="predicted"/>
<keyword evidence="4" id="KW-0539">Nucleus</keyword>
<dbReference type="SMART" id="SM00066">
    <property type="entry name" value="GAL4"/>
    <property type="match status" value="1"/>
</dbReference>
<dbReference type="Gene3D" id="4.10.240.10">
    <property type="entry name" value="Zn(2)-C6 fungal-type DNA-binding domain"/>
    <property type="match status" value="1"/>
</dbReference>
<keyword evidence="1" id="KW-0805">Transcription regulation</keyword>
<keyword evidence="7" id="KW-1185">Reference proteome</keyword>
<dbReference type="VEuPathDB" id="FungiDB:BO78DRAFT_463839"/>
<dbReference type="GO" id="GO:0008270">
    <property type="term" value="F:zinc ion binding"/>
    <property type="evidence" value="ECO:0007669"/>
    <property type="project" value="InterPro"/>
</dbReference>
<dbReference type="GO" id="GO:0009893">
    <property type="term" value="P:positive regulation of metabolic process"/>
    <property type="evidence" value="ECO:0007669"/>
    <property type="project" value="UniProtKB-ARBA"/>
</dbReference>
<evidence type="ECO:0000256" key="4">
    <source>
        <dbReference type="ARBA" id="ARBA00023242"/>
    </source>
</evidence>
<evidence type="ECO:0000256" key="1">
    <source>
        <dbReference type="ARBA" id="ARBA00023015"/>
    </source>
</evidence>
<dbReference type="GO" id="GO:0003677">
    <property type="term" value="F:DNA binding"/>
    <property type="evidence" value="ECO:0007669"/>
    <property type="project" value="UniProtKB-KW"/>
</dbReference>
<dbReference type="GO" id="GO:0000981">
    <property type="term" value="F:DNA-binding transcription factor activity, RNA polymerase II-specific"/>
    <property type="evidence" value="ECO:0007669"/>
    <property type="project" value="InterPro"/>
</dbReference>
<dbReference type="SUPFAM" id="SSF57701">
    <property type="entry name" value="Zn2/Cys6 DNA-binding domain"/>
    <property type="match status" value="1"/>
</dbReference>
<evidence type="ECO:0000313" key="6">
    <source>
        <dbReference type="EMBL" id="PYI02583.1"/>
    </source>
</evidence>
<dbReference type="PROSITE" id="PS00463">
    <property type="entry name" value="ZN2_CY6_FUNGAL_1"/>
    <property type="match status" value="1"/>
</dbReference>
<dbReference type="PANTHER" id="PTHR38791">
    <property type="entry name" value="ZN(II)2CYS6 TRANSCRIPTION FACTOR (EUROFUNG)-RELATED-RELATED"/>
    <property type="match status" value="1"/>
</dbReference>
<reference evidence="6 7" key="1">
    <citation type="submission" date="2018-02" db="EMBL/GenBank/DDBJ databases">
        <title>The genomes of Aspergillus section Nigri reveals drivers in fungal speciation.</title>
        <authorList>
            <consortium name="DOE Joint Genome Institute"/>
            <person name="Vesth T.C."/>
            <person name="Nybo J."/>
            <person name="Theobald S."/>
            <person name="Brandl J."/>
            <person name="Frisvad J.C."/>
            <person name="Nielsen K.F."/>
            <person name="Lyhne E.K."/>
            <person name="Kogle M.E."/>
            <person name="Kuo A."/>
            <person name="Riley R."/>
            <person name="Clum A."/>
            <person name="Nolan M."/>
            <person name="Lipzen A."/>
            <person name="Salamov A."/>
            <person name="Henrissat B."/>
            <person name="Wiebenga A."/>
            <person name="De vries R.P."/>
            <person name="Grigoriev I.V."/>
            <person name="Mortensen U.H."/>
            <person name="Andersen M.R."/>
            <person name="Baker S.E."/>
        </authorList>
    </citation>
    <scope>NUCLEOTIDE SEQUENCE [LARGE SCALE GENOMIC DNA]</scope>
    <source>
        <strain evidence="6 7">CBS 121057</strain>
    </source>
</reference>
<organism evidence="6 7">
    <name type="scientific">Aspergillus sclerotiicarbonarius (strain CBS 121057 / IBT 28362)</name>
    <dbReference type="NCBI Taxonomy" id="1448318"/>
    <lineage>
        <taxon>Eukaryota</taxon>
        <taxon>Fungi</taxon>
        <taxon>Dikarya</taxon>
        <taxon>Ascomycota</taxon>
        <taxon>Pezizomycotina</taxon>
        <taxon>Eurotiomycetes</taxon>
        <taxon>Eurotiomycetidae</taxon>
        <taxon>Eurotiales</taxon>
        <taxon>Aspergillaceae</taxon>
        <taxon>Aspergillus</taxon>
        <taxon>Aspergillus subgen. Circumdati</taxon>
    </lineage>
</organism>
<feature type="domain" description="Zn(2)-C6 fungal-type" evidence="5">
    <location>
        <begin position="10"/>
        <end position="38"/>
    </location>
</feature>
<evidence type="ECO:0000313" key="7">
    <source>
        <dbReference type="Proteomes" id="UP000248423"/>
    </source>
</evidence>
<dbReference type="InterPro" id="IPR036864">
    <property type="entry name" value="Zn2-C6_fun-type_DNA-bd_sf"/>
</dbReference>
<keyword evidence="2" id="KW-0238">DNA-binding</keyword>
<dbReference type="Pfam" id="PF00172">
    <property type="entry name" value="Zn_clus"/>
    <property type="match status" value="1"/>
</dbReference>
<name>A0A319F9P5_ASPSB</name>
<dbReference type="EMBL" id="KZ826392">
    <property type="protein sequence ID" value="PYI02583.1"/>
    <property type="molecule type" value="Genomic_DNA"/>
</dbReference>
<accession>A0A319F9P5</accession>
<keyword evidence="3" id="KW-0804">Transcription</keyword>
<gene>
    <name evidence="6" type="ORF">BO78DRAFT_463839</name>
</gene>
<dbReference type="AlphaFoldDB" id="A0A319F9P5"/>
<evidence type="ECO:0000256" key="2">
    <source>
        <dbReference type="ARBA" id="ARBA00023125"/>
    </source>
</evidence>
<dbReference type="Proteomes" id="UP000248423">
    <property type="component" value="Unassembled WGS sequence"/>
</dbReference>
<evidence type="ECO:0000256" key="3">
    <source>
        <dbReference type="ARBA" id="ARBA00023163"/>
    </source>
</evidence>
<dbReference type="InterPro" id="IPR001138">
    <property type="entry name" value="Zn2Cys6_DnaBD"/>
</dbReference>
<sequence length="512" mass="58519">MVRHGRLSKGCQICRKRKIKCDQARPHCNQCLKAGWKCPQYDDSIERMFLYHTPKDLDRYTSKPSTTAIREINSAETPENTFFRHPLPVKIPSNVIQTIECRAIDFFLLTHAFQEEGLIRGHYEYLSAFKNDVMTDKRVLTSLNAVALAAYAYKFQHLDLLKKARQYYVSSLRYINSALSSRREAAEDGTLISILFLNTFEALTCEARDSLYHREAHLRGITTIVELRGVSLFRSRRGLQLFRQVFLCLSVSCLMHSIRMPPGLIKLHHYAAAYMNADDPAWKVSDSMVTLASLRADIKNHTLSDPSNIIESAKEIDRNLSSLTEHIPSQWHFQTIYIAEPCNLVLETQYHIYPDVWVAAIWNNIRTCRLLLHQEIKTQLETVLNTSPHTFSLSDAFQHQYSTTTIQQLISEICASIPQYCGHLPLLSEHSSPTRQATLIEDTSHRHSQNGIPTTAGIYLLFWPLLNAGQITDSETQRNWIIKRSRYIGEMTGIQQAFVLGDIVGSGVDPFC</sequence>
<evidence type="ECO:0000259" key="5">
    <source>
        <dbReference type="PROSITE" id="PS50048"/>
    </source>
</evidence>
<dbReference type="PROSITE" id="PS50048">
    <property type="entry name" value="ZN2_CY6_FUNGAL_2"/>
    <property type="match status" value="1"/>
</dbReference>
<dbReference type="InterPro" id="IPR053175">
    <property type="entry name" value="DHMBA_Reg_Transcription_Factor"/>
</dbReference>
<protein>
    <recommendedName>
        <fullName evidence="5">Zn(2)-C6 fungal-type domain-containing protein</fullName>
    </recommendedName>
</protein>
<dbReference type="CDD" id="cd00067">
    <property type="entry name" value="GAL4"/>
    <property type="match status" value="1"/>
</dbReference>
<dbReference type="STRING" id="1448318.A0A319F9P5"/>